<reference evidence="25 26" key="2">
    <citation type="journal article" date="2009" name="BMC Microbiol.">
        <title>The genome sequence of Geobacter metallireducens: features of metabolism, physiology and regulation common and dissimilar to Geobacter sulfurreducens.</title>
        <authorList>
            <person name="Aklujkar M."/>
            <person name="Krushkal J."/>
            <person name="DiBartolo G."/>
            <person name="Lapidus A."/>
            <person name="Land M.L."/>
            <person name="Lovley D.R."/>
        </authorList>
    </citation>
    <scope>NUCLEOTIDE SEQUENCE [LARGE SCALE GENOMIC DNA]</scope>
    <source>
        <strain evidence="26">ATCC 53774 / DSM 7210 / GS-15</strain>
    </source>
</reference>
<evidence type="ECO:0000256" key="2">
    <source>
        <dbReference type="ARBA" id="ARBA00002714"/>
    </source>
</evidence>
<dbReference type="STRING" id="269799.Gmet_2475"/>
<comment type="similarity">
    <text evidence="5 22">Belongs to the folylpolyglutamate synthase family.</text>
</comment>
<dbReference type="Proteomes" id="UP000007073">
    <property type="component" value="Chromosome"/>
</dbReference>
<dbReference type="UniPathway" id="UPA00077">
    <property type="reaction ID" value="UER00157"/>
</dbReference>
<keyword evidence="10" id="KW-0479">Metal-binding</keyword>
<comment type="cofactor">
    <cofactor evidence="1">
        <name>Mg(2+)</name>
        <dbReference type="ChEBI" id="CHEBI:18420"/>
    </cofactor>
</comment>
<comment type="function">
    <text evidence="2">Functions in two distinct reactions of the de novo folate biosynthetic pathway. Catalyzes the addition of a glutamate residue to dihydropteroate (7,8-dihydropteroate or H2Pte) to form dihydrofolate (7,8-dihydrofolate monoglutamate or H2Pte-Glu). Also catalyzes successive additions of L-glutamate to tetrahydrofolate or 10-formyltetrahydrofolate or 5,10-methylenetetrahydrofolate, leading to folylpolyglutamate derivatives.</text>
</comment>
<comment type="catalytic activity">
    <reaction evidence="19">
        <text>10-formyltetrahydrofolyl-(gamma-L-Glu)(n) + L-glutamate + ATP = 10-formyltetrahydrofolyl-(gamma-L-Glu)(n+1) + ADP + phosphate + H(+)</text>
        <dbReference type="Rhea" id="RHEA:51904"/>
        <dbReference type="Rhea" id="RHEA-COMP:13088"/>
        <dbReference type="Rhea" id="RHEA-COMP:14300"/>
        <dbReference type="ChEBI" id="CHEBI:15378"/>
        <dbReference type="ChEBI" id="CHEBI:29985"/>
        <dbReference type="ChEBI" id="CHEBI:30616"/>
        <dbReference type="ChEBI" id="CHEBI:43474"/>
        <dbReference type="ChEBI" id="CHEBI:134413"/>
        <dbReference type="ChEBI" id="CHEBI:456216"/>
        <dbReference type="EC" id="6.3.2.17"/>
    </reaction>
</comment>
<keyword evidence="13" id="KW-0460">Magnesium</keyword>
<dbReference type="InterPro" id="IPR013221">
    <property type="entry name" value="Mur_ligase_cen"/>
</dbReference>
<sequence>MTYEETLTHIYGLRRFGIKPGLERIATLLERLGNPHERLRVVHVAGTNGKGSTAAFLASILTTGGYRTGLFTSPHLTRFTERIRIDGTEIAEDAVCRIAGLVMAAAPDGTTFFEIVTAMALRYFAEEQVTVAILEAGMGGGSDATSAAFGILSVITPVALDHCVWLGDSLAAIAREKAGIIRPGRPVVLAEQQAEVLDVIKERSTALNSPLVRFGSDFGASWGTDGLDYQGMGRVLSGLTLGIGGRYQAVNAATALAAAELLTTVGYSLADEALRSGISQARWPGRMEYFAGPPRIIFDGAHNPAGALALAESLAGVPRRRLIVVVGVMGDKDAAGILGPLLPLTDEVVAVTPAVERGLSSAELAALCRRLGVSATDGGRVPEGLAMARNMAAVDDLILVCGSLFTVGEARSALLAQRFEPFRG</sequence>
<dbReference type="InterPro" id="IPR036565">
    <property type="entry name" value="Mur-like_cat_sf"/>
</dbReference>
<evidence type="ECO:0000256" key="13">
    <source>
        <dbReference type="ARBA" id="ARBA00022842"/>
    </source>
</evidence>
<evidence type="ECO:0000256" key="11">
    <source>
        <dbReference type="ARBA" id="ARBA00022741"/>
    </source>
</evidence>
<dbReference type="EC" id="6.3.2.17" evidence="7"/>
<dbReference type="GO" id="GO:0046656">
    <property type="term" value="P:folic acid biosynthetic process"/>
    <property type="evidence" value="ECO:0007669"/>
    <property type="project" value="UniProtKB-KW"/>
</dbReference>
<dbReference type="PIRSF" id="PIRSF001563">
    <property type="entry name" value="Folylpolyglu_synth"/>
    <property type="match status" value="1"/>
</dbReference>
<evidence type="ECO:0000256" key="15">
    <source>
        <dbReference type="ARBA" id="ARBA00030048"/>
    </source>
</evidence>
<evidence type="ECO:0000256" key="12">
    <source>
        <dbReference type="ARBA" id="ARBA00022840"/>
    </source>
</evidence>
<keyword evidence="12 22" id="KW-0067">ATP-binding</keyword>
<proteinExistence type="inferred from homology"/>
<dbReference type="FunFam" id="3.40.1190.10:FF:000011">
    <property type="entry name" value="Folylpolyglutamate synthase/dihydrofolate synthase"/>
    <property type="match status" value="1"/>
</dbReference>
<evidence type="ECO:0000256" key="19">
    <source>
        <dbReference type="ARBA" id="ARBA00047808"/>
    </source>
</evidence>
<dbReference type="AlphaFoldDB" id="Q39SS4"/>
<dbReference type="Pfam" id="PF08245">
    <property type="entry name" value="Mur_ligase_M"/>
    <property type="match status" value="1"/>
</dbReference>
<evidence type="ECO:0000256" key="14">
    <source>
        <dbReference type="ARBA" id="ARBA00022909"/>
    </source>
</evidence>
<evidence type="ECO:0000256" key="4">
    <source>
        <dbReference type="ARBA" id="ARBA00005150"/>
    </source>
</evidence>
<dbReference type="EC" id="6.3.2.12" evidence="6"/>
<gene>
    <name evidence="25" type="primary">folC</name>
    <name evidence="25" type="ordered locus">Gmet_2475</name>
</gene>
<evidence type="ECO:0000259" key="23">
    <source>
        <dbReference type="Pfam" id="PF02875"/>
    </source>
</evidence>
<dbReference type="GO" id="GO:0008841">
    <property type="term" value="F:dihydrofolate synthase activity"/>
    <property type="evidence" value="ECO:0007669"/>
    <property type="project" value="UniProtKB-EC"/>
</dbReference>
<dbReference type="KEGG" id="gme:Gmet_2475"/>
<comment type="pathway">
    <text evidence="4">Cofactor biosynthesis; tetrahydrofolylpolyglutamate biosynthesis.</text>
</comment>
<dbReference type="Gene3D" id="3.40.1190.10">
    <property type="entry name" value="Mur-like, catalytic domain"/>
    <property type="match status" value="1"/>
</dbReference>
<dbReference type="InterPro" id="IPR036615">
    <property type="entry name" value="Mur_ligase_C_dom_sf"/>
</dbReference>
<comment type="pathway">
    <text evidence="3">Cofactor biosynthesis; tetrahydrofolate biosynthesis; 7,8-dihydrofolate from 2-amino-4-hydroxy-6-hydroxymethyl-7,8-dihydropteridine diphosphate and 4-aminobenzoate: step 2/2.</text>
</comment>
<evidence type="ECO:0000256" key="1">
    <source>
        <dbReference type="ARBA" id="ARBA00001946"/>
    </source>
</evidence>
<evidence type="ECO:0000256" key="18">
    <source>
        <dbReference type="ARBA" id="ARBA00047493"/>
    </source>
</evidence>
<dbReference type="PROSITE" id="PS01011">
    <property type="entry name" value="FOLYLPOLYGLU_SYNT_1"/>
    <property type="match status" value="1"/>
</dbReference>
<dbReference type="GO" id="GO:0046872">
    <property type="term" value="F:metal ion binding"/>
    <property type="evidence" value="ECO:0007669"/>
    <property type="project" value="UniProtKB-KW"/>
</dbReference>
<feature type="domain" description="Mur ligase central" evidence="24">
    <location>
        <begin position="44"/>
        <end position="259"/>
    </location>
</feature>
<dbReference type="SUPFAM" id="SSF53623">
    <property type="entry name" value="MurD-like peptide ligases, catalytic domain"/>
    <property type="match status" value="1"/>
</dbReference>
<evidence type="ECO:0000256" key="22">
    <source>
        <dbReference type="PIRNR" id="PIRNR001563"/>
    </source>
</evidence>
<comment type="catalytic activity">
    <reaction evidence="18">
        <text>(6S)-5,6,7,8-tetrahydrofolyl-(gamma-L-Glu)(n) + L-glutamate + ATP = (6S)-5,6,7,8-tetrahydrofolyl-(gamma-L-Glu)(n+1) + ADP + phosphate + H(+)</text>
        <dbReference type="Rhea" id="RHEA:10580"/>
        <dbReference type="Rhea" id="RHEA-COMP:14738"/>
        <dbReference type="Rhea" id="RHEA-COMP:14740"/>
        <dbReference type="ChEBI" id="CHEBI:15378"/>
        <dbReference type="ChEBI" id="CHEBI:29985"/>
        <dbReference type="ChEBI" id="CHEBI:30616"/>
        <dbReference type="ChEBI" id="CHEBI:43474"/>
        <dbReference type="ChEBI" id="CHEBI:141005"/>
        <dbReference type="ChEBI" id="CHEBI:456216"/>
        <dbReference type="EC" id="6.3.2.17"/>
    </reaction>
</comment>
<keyword evidence="9 22" id="KW-0436">Ligase</keyword>
<comment type="catalytic activity">
    <reaction evidence="20">
        <text>(6R)-5,10-methylenetetrahydrofolyl-(gamma-L-Glu)(n) + L-glutamate + ATP = (6R)-5,10-methylenetetrahydrofolyl-(gamma-L-Glu)(n+1) + ADP + phosphate + H(+)</text>
        <dbReference type="Rhea" id="RHEA:51912"/>
        <dbReference type="Rhea" id="RHEA-COMP:13257"/>
        <dbReference type="Rhea" id="RHEA-COMP:13258"/>
        <dbReference type="ChEBI" id="CHEBI:15378"/>
        <dbReference type="ChEBI" id="CHEBI:29985"/>
        <dbReference type="ChEBI" id="CHEBI:30616"/>
        <dbReference type="ChEBI" id="CHEBI:43474"/>
        <dbReference type="ChEBI" id="CHEBI:136572"/>
        <dbReference type="ChEBI" id="CHEBI:456216"/>
        <dbReference type="EC" id="6.3.2.17"/>
    </reaction>
</comment>
<dbReference type="PANTHER" id="PTHR11136">
    <property type="entry name" value="FOLYLPOLYGLUTAMATE SYNTHASE-RELATED"/>
    <property type="match status" value="1"/>
</dbReference>
<dbReference type="GO" id="GO:0005737">
    <property type="term" value="C:cytoplasm"/>
    <property type="evidence" value="ECO:0007669"/>
    <property type="project" value="TreeGrafter"/>
</dbReference>
<reference evidence="25 26" key="1">
    <citation type="submission" date="2005-10" db="EMBL/GenBank/DDBJ databases">
        <title>Complete sequence of Geobacter metallireducens GS-15.</title>
        <authorList>
            <consortium name="US DOE Joint Genome Institute"/>
            <person name="Copeland A."/>
            <person name="Lucas S."/>
            <person name="Lapidus A."/>
            <person name="Barry K."/>
            <person name="Detter J.C."/>
            <person name="Glavina T."/>
            <person name="Hammon N."/>
            <person name="Israni S."/>
            <person name="Pitluck S."/>
            <person name="Di Bartolo G."/>
            <person name="Chain P."/>
            <person name="Schmutz J."/>
            <person name="Larimer F."/>
            <person name="Land M."/>
            <person name="Kyrpides N."/>
            <person name="Ivanova N."/>
            <person name="Richardson P."/>
        </authorList>
    </citation>
    <scope>NUCLEOTIDE SEQUENCE [LARGE SCALE GENOMIC DNA]</scope>
    <source>
        <strain evidence="26">ATCC 53774 / DSM 7210 / GS-15</strain>
    </source>
</reference>
<evidence type="ECO:0000256" key="21">
    <source>
        <dbReference type="ARBA" id="ARBA00049161"/>
    </source>
</evidence>
<dbReference type="eggNOG" id="COG0285">
    <property type="taxonomic scope" value="Bacteria"/>
</dbReference>
<keyword evidence="11 22" id="KW-0547">Nucleotide-binding</keyword>
<dbReference type="PANTHER" id="PTHR11136:SF0">
    <property type="entry name" value="DIHYDROFOLATE SYNTHETASE-RELATED"/>
    <property type="match status" value="1"/>
</dbReference>
<accession>Q39SS4</accession>
<evidence type="ECO:0000256" key="3">
    <source>
        <dbReference type="ARBA" id="ARBA00004799"/>
    </source>
</evidence>
<keyword evidence="14" id="KW-0289">Folate biosynthesis</keyword>
<feature type="domain" description="Mur ligase C-terminal" evidence="23">
    <location>
        <begin position="285"/>
        <end position="403"/>
    </location>
</feature>
<protein>
    <recommendedName>
        <fullName evidence="8">Dihydrofolate synthase/folylpolyglutamate synthase</fullName>
        <ecNumber evidence="6">6.3.2.12</ecNumber>
        <ecNumber evidence="7">6.3.2.17</ecNumber>
    </recommendedName>
    <alternativeName>
        <fullName evidence="17">Folylpoly-gamma-glutamate synthetase-dihydrofolate synthetase</fullName>
    </alternativeName>
    <alternativeName>
        <fullName evidence="15">Folylpolyglutamate synthetase</fullName>
    </alternativeName>
    <alternativeName>
        <fullName evidence="16">Tetrahydrofolylpolyglutamate synthase</fullName>
    </alternativeName>
</protein>
<dbReference type="Gene3D" id="3.90.190.20">
    <property type="entry name" value="Mur ligase, C-terminal domain"/>
    <property type="match status" value="1"/>
</dbReference>
<dbReference type="GO" id="GO:0046654">
    <property type="term" value="P:tetrahydrofolate biosynthetic process"/>
    <property type="evidence" value="ECO:0007669"/>
    <property type="project" value="UniProtKB-UniPathway"/>
</dbReference>
<comment type="catalytic activity">
    <reaction evidence="21">
        <text>7,8-dihydropteroate + L-glutamate + ATP = 7,8-dihydrofolate + ADP + phosphate + H(+)</text>
        <dbReference type="Rhea" id="RHEA:23584"/>
        <dbReference type="ChEBI" id="CHEBI:15378"/>
        <dbReference type="ChEBI" id="CHEBI:17839"/>
        <dbReference type="ChEBI" id="CHEBI:29985"/>
        <dbReference type="ChEBI" id="CHEBI:30616"/>
        <dbReference type="ChEBI" id="CHEBI:43474"/>
        <dbReference type="ChEBI" id="CHEBI:57451"/>
        <dbReference type="ChEBI" id="CHEBI:456216"/>
        <dbReference type="EC" id="6.3.2.12"/>
    </reaction>
</comment>
<dbReference type="InterPro" id="IPR004101">
    <property type="entry name" value="Mur_ligase_C"/>
</dbReference>
<dbReference type="NCBIfam" id="TIGR01499">
    <property type="entry name" value="folC"/>
    <property type="match status" value="1"/>
</dbReference>
<name>Q39SS4_GEOMG</name>
<evidence type="ECO:0000256" key="6">
    <source>
        <dbReference type="ARBA" id="ARBA00013023"/>
    </source>
</evidence>
<evidence type="ECO:0000256" key="17">
    <source>
        <dbReference type="ARBA" id="ARBA00032510"/>
    </source>
</evidence>
<evidence type="ECO:0000259" key="24">
    <source>
        <dbReference type="Pfam" id="PF08245"/>
    </source>
</evidence>
<dbReference type="InterPro" id="IPR018109">
    <property type="entry name" value="Folylpolyglutamate_synth_CS"/>
</dbReference>
<dbReference type="Pfam" id="PF02875">
    <property type="entry name" value="Mur_ligase_C"/>
    <property type="match status" value="1"/>
</dbReference>
<evidence type="ECO:0000256" key="7">
    <source>
        <dbReference type="ARBA" id="ARBA00013025"/>
    </source>
</evidence>
<dbReference type="SUPFAM" id="SSF53244">
    <property type="entry name" value="MurD-like peptide ligases, peptide-binding domain"/>
    <property type="match status" value="1"/>
</dbReference>
<dbReference type="HOGENOM" id="CLU_015869_1_2_7"/>
<evidence type="ECO:0000256" key="9">
    <source>
        <dbReference type="ARBA" id="ARBA00022598"/>
    </source>
</evidence>
<dbReference type="InterPro" id="IPR001645">
    <property type="entry name" value="Folylpolyglutamate_synth"/>
</dbReference>
<evidence type="ECO:0000256" key="16">
    <source>
        <dbReference type="ARBA" id="ARBA00030592"/>
    </source>
</evidence>
<dbReference type="RefSeq" id="WP_004512424.1">
    <property type="nucleotide sequence ID" value="NC_007517.1"/>
</dbReference>
<organism evidence="25 26">
    <name type="scientific">Geobacter metallireducens (strain ATCC 53774 / DSM 7210 / GS-15)</name>
    <dbReference type="NCBI Taxonomy" id="269799"/>
    <lineage>
        <taxon>Bacteria</taxon>
        <taxon>Pseudomonadati</taxon>
        <taxon>Thermodesulfobacteriota</taxon>
        <taxon>Desulfuromonadia</taxon>
        <taxon>Geobacterales</taxon>
        <taxon>Geobacteraceae</taxon>
        <taxon>Geobacter</taxon>
    </lineage>
</organism>
<dbReference type="GO" id="GO:0005524">
    <property type="term" value="F:ATP binding"/>
    <property type="evidence" value="ECO:0007669"/>
    <property type="project" value="UniProtKB-KW"/>
</dbReference>
<evidence type="ECO:0000256" key="20">
    <source>
        <dbReference type="ARBA" id="ARBA00049035"/>
    </source>
</evidence>
<evidence type="ECO:0000256" key="5">
    <source>
        <dbReference type="ARBA" id="ARBA00008276"/>
    </source>
</evidence>
<evidence type="ECO:0000256" key="8">
    <source>
        <dbReference type="ARBA" id="ARBA00019357"/>
    </source>
</evidence>
<evidence type="ECO:0000256" key="10">
    <source>
        <dbReference type="ARBA" id="ARBA00022723"/>
    </source>
</evidence>
<dbReference type="EMBL" id="CP000148">
    <property type="protein sequence ID" value="ABB32700.1"/>
    <property type="molecule type" value="Genomic_DNA"/>
</dbReference>
<dbReference type="GO" id="GO:0004326">
    <property type="term" value="F:tetrahydrofolylpolyglutamate synthase activity"/>
    <property type="evidence" value="ECO:0007669"/>
    <property type="project" value="UniProtKB-EC"/>
</dbReference>
<keyword evidence="26" id="KW-1185">Reference proteome</keyword>
<evidence type="ECO:0000313" key="26">
    <source>
        <dbReference type="Proteomes" id="UP000007073"/>
    </source>
</evidence>
<evidence type="ECO:0000313" key="25">
    <source>
        <dbReference type="EMBL" id="ABB32700.1"/>
    </source>
</evidence>